<feature type="domain" description="Winged helix DNA-binding" evidence="1">
    <location>
        <begin position="12"/>
        <end position="89"/>
    </location>
</feature>
<gene>
    <name evidence="2" type="ORF">Mlute_00232</name>
</gene>
<evidence type="ECO:0000259" key="1">
    <source>
        <dbReference type="Pfam" id="PF13601"/>
    </source>
</evidence>
<evidence type="ECO:0000313" key="3">
    <source>
        <dbReference type="Proteomes" id="UP000265800"/>
    </source>
</evidence>
<dbReference type="PANTHER" id="PTHR37318">
    <property type="entry name" value="BSL7504 PROTEIN"/>
    <property type="match status" value="1"/>
</dbReference>
<dbReference type="Gene3D" id="1.10.10.10">
    <property type="entry name" value="Winged helix-like DNA-binding domain superfamily/Winged helix DNA-binding domain"/>
    <property type="match status" value="1"/>
</dbReference>
<dbReference type="AlphaFoldDB" id="A0A399F374"/>
<dbReference type="InterPro" id="IPR027395">
    <property type="entry name" value="WH_DNA-bd_dom"/>
</dbReference>
<dbReference type="Proteomes" id="UP000265800">
    <property type="component" value="Unassembled WGS sequence"/>
</dbReference>
<dbReference type="PANTHER" id="PTHR37318:SF1">
    <property type="entry name" value="BSL7504 PROTEIN"/>
    <property type="match status" value="1"/>
</dbReference>
<dbReference type="OrthoDB" id="9800369at2"/>
<dbReference type="InterPro" id="IPR011991">
    <property type="entry name" value="ArsR-like_HTH"/>
</dbReference>
<dbReference type="GO" id="GO:0003677">
    <property type="term" value="F:DNA binding"/>
    <property type="evidence" value="ECO:0007669"/>
    <property type="project" value="UniProtKB-KW"/>
</dbReference>
<proteinExistence type="predicted"/>
<keyword evidence="2" id="KW-0238">DNA-binding</keyword>
<protein>
    <submittedName>
        <fullName evidence="2">Winged helix DNA-binding domain protein</fullName>
    </submittedName>
</protein>
<comment type="caution">
    <text evidence="2">The sequence shown here is derived from an EMBL/GenBank/DDBJ whole genome shotgun (WGS) entry which is preliminary data.</text>
</comment>
<keyword evidence="3" id="KW-1185">Reference proteome</keyword>
<reference evidence="2 3" key="1">
    <citation type="submission" date="2018-08" db="EMBL/GenBank/DDBJ databases">
        <title>Meiothermus luteus KCTC 52599 genome sequencing project.</title>
        <authorList>
            <person name="Da Costa M.S."/>
            <person name="Albuquerque L."/>
            <person name="Raposo P."/>
            <person name="Froufe H.J.C."/>
            <person name="Barroso C.S."/>
            <person name="Egas C."/>
        </authorList>
    </citation>
    <scope>NUCLEOTIDE SEQUENCE [LARGE SCALE GENOMIC DNA]</scope>
    <source>
        <strain evidence="2 3">KCTC 52599</strain>
    </source>
</reference>
<sequence length="96" mass="10535">MALDPLIHQETRLRLMALLAGLGEGAKAEFSWLKGALGLTEGNLSSHLQKLEEAGYVAVEKGFVGRRPRTWVGLTPEGLRAYQSYRETLLGLLEPS</sequence>
<dbReference type="InterPro" id="IPR036390">
    <property type="entry name" value="WH_DNA-bd_sf"/>
</dbReference>
<dbReference type="InterPro" id="IPR036388">
    <property type="entry name" value="WH-like_DNA-bd_sf"/>
</dbReference>
<dbReference type="CDD" id="cd00090">
    <property type="entry name" value="HTH_ARSR"/>
    <property type="match status" value="1"/>
</dbReference>
<dbReference type="EMBL" id="QWKZ01000004">
    <property type="protein sequence ID" value="RIH89719.1"/>
    <property type="molecule type" value="Genomic_DNA"/>
</dbReference>
<name>A0A399F374_9DEIN</name>
<evidence type="ECO:0000313" key="2">
    <source>
        <dbReference type="EMBL" id="RIH89719.1"/>
    </source>
</evidence>
<organism evidence="2 3">
    <name type="scientific">Meiothermus luteus</name>
    <dbReference type="NCBI Taxonomy" id="2026184"/>
    <lineage>
        <taxon>Bacteria</taxon>
        <taxon>Thermotogati</taxon>
        <taxon>Deinococcota</taxon>
        <taxon>Deinococci</taxon>
        <taxon>Thermales</taxon>
        <taxon>Thermaceae</taxon>
        <taxon>Meiothermus</taxon>
    </lineage>
</organism>
<dbReference type="SUPFAM" id="SSF46785">
    <property type="entry name" value="Winged helix' DNA-binding domain"/>
    <property type="match status" value="1"/>
</dbReference>
<accession>A0A399F374</accession>
<dbReference type="Pfam" id="PF13601">
    <property type="entry name" value="HTH_34"/>
    <property type="match status" value="1"/>
</dbReference>
<dbReference type="RefSeq" id="WP_119358947.1">
    <property type="nucleotide sequence ID" value="NZ_QWKZ01000004.1"/>
</dbReference>